<dbReference type="SUPFAM" id="SSF63829">
    <property type="entry name" value="Calcium-dependent phosphotriesterase"/>
    <property type="match status" value="1"/>
</dbReference>
<feature type="signal peptide" evidence="1">
    <location>
        <begin position="1"/>
        <end position="20"/>
    </location>
</feature>
<dbReference type="Proteomes" id="UP001597011">
    <property type="component" value="Unassembled WGS sequence"/>
</dbReference>
<feature type="chain" id="PRO_5047265707" evidence="1">
    <location>
        <begin position="21"/>
        <end position="810"/>
    </location>
</feature>
<evidence type="ECO:0000256" key="1">
    <source>
        <dbReference type="SAM" id="SignalP"/>
    </source>
</evidence>
<comment type="caution">
    <text evidence="2">The sequence shown here is derived from an EMBL/GenBank/DDBJ whole genome shotgun (WGS) entry which is preliminary data.</text>
</comment>
<gene>
    <name evidence="2" type="ORF">ACFQ0I_15795</name>
</gene>
<evidence type="ECO:0000313" key="3">
    <source>
        <dbReference type="Proteomes" id="UP001597011"/>
    </source>
</evidence>
<dbReference type="PROSITE" id="PS51257">
    <property type="entry name" value="PROKAR_LIPOPROTEIN"/>
    <property type="match status" value="1"/>
</dbReference>
<dbReference type="Gene3D" id="2.130.10.10">
    <property type="entry name" value="YVTN repeat-like/Quinoprotein amine dehydrogenase"/>
    <property type="match status" value="1"/>
</dbReference>
<keyword evidence="3" id="KW-1185">Reference proteome</keyword>
<protein>
    <submittedName>
        <fullName evidence="2">Ribonuclease HII</fullName>
    </submittedName>
</protein>
<dbReference type="InterPro" id="IPR015943">
    <property type="entry name" value="WD40/YVTN_repeat-like_dom_sf"/>
</dbReference>
<proteinExistence type="predicted"/>
<sequence length="810" mass="91634">MRFIYFSLLLLLAVSCSKYSSNRENLIDFVPDNASIIIKSSNLENLRSSIKNSDFLDKFSKTNAYLGLESKLENLSLLKPSGEVLICFSTDTKDSLHYSIITKYHANLFKTDSLKNYIEESITYEKQTLTKSTFNNNTFYSSVIDSTFLVSSSKEIIQSINTKPIVNPELVKIYNATSNDKTFSIIIKANTPFIKSFFIPEALSLKSLTQYLAIDVDVNQDEIYMNGITKASDSSKHIIQLFKNTIPQENQTQNLTPQNSDGFMSFTFKNFKTIEANFKLFNKTDSIANTLAIFDNIIEVGVIYEDDKRAIILNSTDLIATEDALISEQNIINTVRGVDIYSFSQPDLFANTFSPLIKFKSATKYCVLDNFFVFANNTELLQSIISNYQNKTTLSETEPFKNCKAKLSDASSLLMVTNPSSLKSIINRSFKNELDANFDNYSVSALQFIYDSNFAHVNGIIKKSKSAVLTNSISEELNIKLANDILTDPQFVINHITKEKEIVVQDVKNNLYLISSKGKILWKKQLQGPVLGSIEQIDIFRNGRLQLAFATPNKVYVIDRNGKDVAPFPGNFNDDITQPLAVFDYDKNKDYRLFVTQGKHILVYDKNTKLVNGFNFSAADDAIICQPKHFRISSRDYIVFKSQNKFYILDRTGNTRVTPKTKNTYSNQPIYLYNNAFTTTSLNGDVVTISTNGKVSTQNLNLSEKHSFFASSKSLIAHSDNKLLIKNTAVELDFGNYTRPELFYIKDKIYVSITDMQTQKVYLFDSQGTLLTGFPVYGTSAIAFDNIDKDSNLEFVTKGEHNSILLYQLN</sequence>
<reference evidence="3" key="1">
    <citation type="journal article" date="2019" name="Int. J. Syst. Evol. Microbiol.">
        <title>The Global Catalogue of Microorganisms (GCM) 10K type strain sequencing project: providing services to taxonomists for standard genome sequencing and annotation.</title>
        <authorList>
            <consortium name="The Broad Institute Genomics Platform"/>
            <consortium name="The Broad Institute Genome Sequencing Center for Infectious Disease"/>
            <person name="Wu L."/>
            <person name="Ma J."/>
        </authorList>
    </citation>
    <scope>NUCLEOTIDE SEQUENCE [LARGE SCALE GENOMIC DNA]</scope>
    <source>
        <strain evidence="3">CCUG 60529</strain>
    </source>
</reference>
<accession>A0ABW3BWZ8</accession>
<dbReference type="EMBL" id="JBHTIB010000020">
    <property type="protein sequence ID" value="MFD0837242.1"/>
    <property type="molecule type" value="Genomic_DNA"/>
</dbReference>
<organism evidence="2 3">
    <name type="scientific">Mariniflexile aquimaris</name>
    <dbReference type="NCBI Taxonomy" id="881009"/>
    <lineage>
        <taxon>Bacteria</taxon>
        <taxon>Pseudomonadati</taxon>
        <taxon>Bacteroidota</taxon>
        <taxon>Flavobacteriia</taxon>
        <taxon>Flavobacteriales</taxon>
        <taxon>Flavobacteriaceae</taxon>
        <taxon>Mariniflexile</taxon>
    </lineage>
</organism>
<dbReference type="RefSeq" id="WP_379943927.1">
    <property type="nucleotide sequence ID" value="NZ_JBHTIB010000020.1"/>
</dbReference>
<evidence type="ECO:0000313" key="2">
    <source>
        <dbReference type="EMBL" id="MFD0837242.1"/>
    </source>
</evidence>
<name>A0ABW3BWZ8_9FLAO</name>
<keyword evidence="1" id="KW-0732">Signal</keyword>